<dbReference type="Proteomes" id="UP000688137">
    <property type="component" value="Unassembled WGS sequence"/>
</dbReference>
<keyword evidence="3" id="KW-0418">Kinase</keyword>
<dbReference type="PANTHER" id="PTHR43671:SF92">
    <property type="entry name" value="SERINE_THREONINE-PROTEIN KINASE NEK10"/>
    <property type="match status" value="1"/>
</dbReference>
<dbReference type="GO" id="GO:0005524">
    <property type="term" value="F:ATP binding"/>
    <property type="evidence" value="ECO:0007669"/>
    <property type="project" value="UniProtKB-KW"/>
</dbReference>
<gene>
    <name evidence="7" type="ORF">PPRIM_AZ9-3.1.T0120149</name>
</gene>
<dbReference type="EMBL" id="CAJJDM010000009">
    <property type="protein sequence ID" value="CAD8047837.1"/>
    <property type="molecule type" value="Genomic_DNA"/>
</dbReference>
<dbReference type="PANTHER" id="PTHR43671">
    <property type="entry name" value="SERINE/THREONINE-PROTEIN KINASE NEK"/>
    <property type="match status" value="1"/>
</dbReference>
<feature type="domain" description="Protein kinase" evidence="6">
    <location>
        <begin position="1"/>
        <end position="181"/>
    </location>
</feature>
<protein>
    <recommendedName>
        <fullName evidence="6">Protein kinase domain-containing protein</fullName>
    </recommendedName>
</protein>
<evidence type="ECO:0000256" key="2">
    <source>
        <dbReference type="ARBA" id="ARBA00022741"/>
    </source>
</evidence>
<evidence type="ECO:0000259" key="6">
    <source>
        <dbReference type="PROSITE" id="PS50011"/>
    </source>
</evidence>
<evidence type="ECO:0000256" key="3">
    <source>
        <dbReference type="ARBA" id="ARBA00022777"/>
    </source>
</evidence>
<sequence>MLYSLKFIMFSYRIYQRNECIRIDQIYMRKINKQKKKIQWKMLIDLLSVLRYLHIDKNIVHRDLNPTIQWQIHHIQLKSVILDWLKFLRRYHQQFILENKAYSEKADVWALGCILYEILQQKPAFQSANPLILAKKIVQLEYEQINQGIYSNELINIVQLCLQKEEDKRPSVNELLEMISLKMIILMDNIKQEKDDLKSELQDLYSKINDQQYEIKKEQQEPGLQVWNIFQKLLHLSLHDNKTINAKNQYLIEQFRKKISKPDYEINIQTELTKLTSLSKEFISYLPKITYEQLFFIIETECNNNKFDCIFFCQINQSYIKYL</sequence>
<keyword evidence="8" id="KW-1185">Reference proteome</keyword>
<dbReference type="Pfam" id="PF00069">
    <property type="entry name" value="Pkinase"/>
    <property type="match status" value="1"/>
</dbReference>
<dbReference type="InterPro" id="IPR000719">
    <property type="entry name" value="Prot_kinase_dom"/>
</dbReference>
<reference evidence="7" key="1">
    <citation type="submission" date="2021-01" db="EMBL/GenBank/DDBJ databases">
        <authorList>
            <consortium name="Genoscope - CEA"/>
            <person name="William W."/>
        </authorList>
    </citation>
    <scope>NUCLEOTIDE SEQUENCE</scope>
</reference>
<dbReference type="AlphaFoldDB" id="A0A8S1JZZ5"/>
<keyword evidence="4" id="KW-0067">ATP-binding</keyword>
<evidence type="ECO:0000256" key="5">
    <source>
        <dbReference type="SAM" id="Coils"/>
    </source>
</evidence>
<evidence type="ECO:0000313" key="7">
    <source>
        <dbReference type="EMBL" id="CAD8047837.1"/>
    </source>
</evidence>
<organism evidence="7 8">
    <name type="scientific">Paramecium primaurelia</name>
    <dbReference type="NCBI Taxonomy" id="5886"/>
    <lineage>
        <taxon>Eukaryota</taxon>
        <taxon>Sar</taxon>
        <taxon>Alveolata</taxon>
        <taxon>Ciliophora</taxon>
        <taxon>Intramacronucleata</taxon>
        <taxon>Oligohymenophorea</taxon>
        <taxon>Peniculida</taxon>
        <taxon>Parameciidae</taxon>
        <taxon>Paramecium</taxon>
    </lineage>
</organism>
<dbReference type="GO" id="GO:0004674">
    <property type="term" value="F:protein serine/threonine kinase activity"/>
    <property type="evidence" value="ECO:0007669"/>
    <property type="project" value="TreeGrafter"/>
</dbReference>
<name>A0A8S1JZZ5_PARPR</name>
<dbReference type="SMART" id="SM00220">
    <property type="entry name" value="S_TKc"/>
    <property type="match status" value="1"/>
</dbReference>
<evidence type="ECO:0000256" key="4">
    <source>
        <dbReference type="ARBA" id="ARBA00022840"/>
    </source>
</evidence>
<keyword evidence="5" id="KW-0175">Coiled coil</keyword>
<keyword evidence="2" id="KW-0547">Nucleotide-binding</keyword>
<evidence type="ECO:0000313" key="8">
    <source>
        <dbReference type="Proteomes" id="UP000688137"/>
    </source>
</evidence>
<keyword evidence="1" id="KW-0808">Transferase</keyword>
<evidence type="ECO:0000256" key="1">
    <source>
        <dbReference type="ARBA" id="ARBA00022679"/>
    </source>
</evidence>
<comment type="caution">
    <text evidence="7">The sequence shown here is derived from an EMBL/GenBank/DDBJ whole genome shotgun (WGS) entry which is preliminary data.</text>
</comment>
<dbReference type="PROSITE" id="PS50011">
    <property type="entry name" value="PROTEIN_KINASE_DOM"/>
    <property type="match status" value="1"/>
</dbReference>
<proteinExistence type="predicted"/>
<feature type="coiled-coil region" evidence="5">
    <location>
        <begin position="187"/>
        <end position="221"/>
    </location>
</feature>
<dbReference type="InterPro" id="IPR050660">
    <property type="entry name" value="NEK_Ser/Thr_kinase"/>
</dbReference>
<accession>A0A8S1JZZ5</accession>